<feature type="compositionally biased region" description="Pro residues" evidence="1">
    <location>
        <begin position="107"/>
        <end position="116"/>
    </location>
</feature>
<dbReference type="AlphaFoldDB" id="A0A8C8B0N5"/>
<reference evidence="2" key="2">
    <citation type="submission" date="2025-09" db="UniProtKB">
        <authorList>
            <consortium name="Ensembl"/>
        </authorList>
    </citation>
    <scope>IDENTIFICATION</scope>
</reference>
<dbReference type="Proteomes" id="UP000694552">
    <property type="component" value="Unplaced"/>
</dbReference>
<dbReference type="Ensembl" id="ENSOSUT00000014471.1">
    <property type="protein sequence ID" value="ENSOSUP00000014000.1"/>
    <property type="gene ID" value="ENSOSUG00000010014.1"/>
</dbReference>
<evidence type="ECO:0000313" key="2">
    <source>
        <dbReference type="Ensembl" id="ENSOSUP00000014000.1"/>
    </source>
</evidence>
<sequence length="133" mass="13589">AASSLLPASRRRELYRAPGAGGEAPPRRWPRKGGPSAPLGTGHRGAASPMGPQRHPPPRLGPPCSPRLGGHRWHGGSGLREPRSGHPAGEERRGRSGAAPQSRVPGGHPPAPPSLPAPRLGAVPGPPHGCPRG</sequence>
<protein>
    <submittedName>
        <fullName evidence="2">Uncharacterized protein</fullName>
    </submittedName>
</protein>
<proteinExistence type="predicted"/>
<accession>A0A8C8B0N5</accession>
<evidence type="ECO:0000313" key="3">
    <source>
        <dbReference type="Proteomes" id="UP000694552"/>
    </source>
</evidence>
<reference evidence="2" key="1">
    <citation type="submission" date="2025-08" db="UniProtKB">
        <authorList>
            <consortium name="Ensembl"/>
        </authorList>
    </citation>
    <scope>IDENTIFICATION</scope>
</reference>
<keyword evidence="3" id="KW-1185">Reference proteome</keyword>
<organism evidence="2 3">
    <name type="scientific">Otus sunia</name>
    <name type="common">Oriental scops-owl</name>
    <dbReference type="NCBI Taxonomy" id="257818"/>
    <lineage>
        <taxon>Eukaryota</taxon>
        <taxon>Metazoa</taxon>
        <taxon>Chordata</taxon>
        <taxon>Craniata</taxon>
        <taxon>Vertebrata</taxon>
        <taxon>Euteleostomi</taxon>
        <taxon>Archelosauria</taxon>
        <taxon>Archosauria</taxon>
        <taxon>Dinosauria</taxon>
        <taxon>Saurischia</taxon>
        <taxon>Theropoda</taxon>
        <taxon>Coelurosauria</taxon>
        <taxon>Aves</taxon>
        <taxon>Neognathae</taxon>
        <taxon>Neoaves</taxon>
        <taxon>Telluraves</taxon>
        <taxon>Strigiformes</taxon>
        <taxon>Strigidae</taxon>
        <taxon>Otus</taxon>
    </lineage>
</organism>
<name>A0A8C8B0N5_9STRI</name>
<feature type="compositionally biased region" description="Pro residues" evidence="1">
    <location>
        <begin position="124"/>
        <end position="133"/>
    </location>
</feature>
<evidence type="ECO:0000256" key="1">
    <source>
        <dbReference type="SAM" id="MobiDB-lite"/>
    </source>
</evidence>
<feature type="compositionally biased region" description="Basic and acidic residues" evidence="1">
    <location>
        <begin position="80"/>
        <end position="94"/>
    </location>
</feature>
<feature type="compositionally biased region" description="Pro residues" evidence="1">
    <location>
        <begin position="54"/>
        <end position="65"/>
    </location>
</feature>
<feature type="region of interest" description="Disordered" evidence="1">
    <location>
        <begin position="1"/>
        <end position="133"/>
    </location>
</feature>